<dbReference type="EMBL" id="JARRYG010000001">
    <property type="protein sequence ID" value="MDG4694808.1"/>
    <property type="molecule type" value="Genomic_DNA"/>
</dbReference>
<protein>
    <submittedName>
        <fullName evidence="2">Uncharacterized protein</fullName>
    </submittedName>
</protein>
<dbReference type="Proteomes" id="UP001156701">
    <property type="component" value="Unassembled WGS sequence"/>
</dbReference>
<keyword evidence="1" id="KW-0812">Transmembrane</keyword>
<proteinExistence type="predicted"/>
<keyword evidence="1" id="KW-0472">Membrane</keyword>
<sequence>MKDILSGWREHGLLKSKYMLIISIVIVLIITISGVMYYLHYKKTEKEALEKQQQQLVLNDKKKITNFYLSQFHGYQADDLIIILKQILLSSYAFTASGFNEDMFTCNEDNCQFSYKLKPGAIFNVQDKFFFNERYEGIISPDSLDFSNLQLKYTDNRLENKITSPEAKLHVPTCNDYINYVYVYNSSKDNEKKKIKLNELPSSSVSNIESKYSGYPDSHNLLFAKFEMTFKNNPLEISYLLNGQPYIDYYVFKSIEKLDVNNIKVTGVFACKR</sequence>
<evidence type="ECO:0000256" key="1">
    <source>
        <dbReference type="SAM" id="Phobius"/>
    </source>
</evidence>
<organism evidence="2 3">
    <name type="scientific">Providencia huashanensis</name>
    <dbReference type="NCBI Taxonomy" id="3037798"/>
    <lineage>
        <taxon>Bacteria</taxon>
        <taxon>Pseudomonadati</taxon>
        <taxon>Pseudomonadota</taxon>
        <taxon>Gammaproteobacteria</taxon>
        <taxon>Enterobacterales</taxon>
        <taxon>Morganellaceae</taxon>
        <taxon>Providencia</taxon>
    </lineage>
</organism>
<gene>
    <name evidence="2" type="ORF">P7V44_00980</name>
</gene>
<evidence type="ECO:0000313" key="2">
    <source>
        <dbReference type="EMBL" id="MDG4694808.1"/>
    </source>
</evidence>
<dbReference type="RefSeq" id="WP_278030617.1">
    <property type="nucleotide sequence ID" value="NZ_JARRYG010000001.1"/>
</dbReference>
<name>A0AA42FKH5_9GAMM</name>
<comment type="caution">
    <text evidence="2">The sequence shown here is derived from an EMBL/GenBank/DDBJ whole genome shotgun (WGS) entry which is preliminary data.</text>
</comment>
<accession>A0AA42FKH5</accession>
<evidence type="ECO:0000313" key="3">
    <source>
        <dbReference type="Proteomes" id="UP001156701"/>
    </source>
</evidence>
<dbReference type="AlphaFoldDB" id="A0AA42FKH5"/>
<feature type="transmembrane region" description="Helical" evidence="1">
    <location>
        <begin position="20"/>
        <end position="39"/>
    </location>
</feature>
<keyword evidence="1" id="KW-1133">Transmembrane helix</keyword>
<reference evidence="2" key="1">
    <citation type="submission" date="2023-03" db="EMBL/GenBank/DDBJ databases">
        <title>a new species belonging to Providencia genus.</title>
        <authorList>
            <person name="Yang W."/>
            <person name="Hu F."/>
            <person name="Shen S."/>
            <person name="Ding L."/>
            <person name="Yin D."/>
        </authorList>
    </citation>
    <scope>NUCLEOTIDE SEQUENCE</scope>
    <source>
        <strain evidence="2">CRE-3FA-0001</strain>
    </source>
</reference>